<evidence type="ECO:0000313" key="4">
    <source>
        <dbReference type="Proteomes" id="UP000749453"/>
    </source>
</evidence>
<dbReference type="Proteomes" id="UP000749453">
    <property type="component" value="Unassembled WGS sequence"/>
</dbReference>
<sequence>MSGFIGDLLEGIASFVSDVWLLRRQRASRGRAQNTWKEDAADIALFDIRVIGLSILALAAATLMFFVLGLPLWISLAPVAAGAVYCGYRWIALARA</sequence>
<gene>
    <name evidence="2" type="ORF">JJW18_14045</name>
    <name evidence="3" type="ORF">JJW19_09815</name>
</gene>
<reference evidence="4" key="1">
    <citation type="submission" date="2021-01" db="EMBL/GenBank/DDBJ databases">
        <title>Stenotrophomonas maltophilia.</title>
        <authorList>
            <person name="Yu Y."/>
        </authorList>
    </citation>
    <scope>NUCLEOTIDE SEQUENCE [LARGE SCALE GENOMIC DNA]</scope>
    <source>
        <strain evidence="4">As-6</strain>
    </source>
</reference>
<keyword evidence="1" id="KW-0812">Transmembrane</keyword>
<evidence type="ECO:0000256" key="1">
    <source>
        <dbReference type="SAM" id="Phobius"/>
    </source>
</evidence>
<keyword evidence="1" id="KW-0472">Membrane</keyword>
<feature type="transmembrane region" description="Helical" evidence="1">
    <location>
        <begin position="6"/>
        <end position="22"/>
    </location>
</feature>
<feature type="transmembrane region" description="Helical" evidence="1">
    <location>
        <begin position="43"/>
        <end position="66"/>
    </location>
</feature>
<dbReference type="RefSeq" id="WP_205404486.1">
    <property type="nucleotide sequence ID" value="NZ_JAFFTA010000021.1"/>
</dbReference>
<evidence type="ECO:0000313" key="3">
    <source>
        <dbReference type="EMBL" id="MBM9938440.1"/>
    </source>
</evidence>
<feature type="transmembrane region" description="Helical" evidence="1">
    <location>
        <begin position="72"/>
        <end position="91"/>
    </location>
</feature>
<protein>
    <submittedName>
        <fullName evidence="2">Uncharacterized protein</fullName>
    </submittedName>
</protein>
<dbReference type="AlphaFoldDB" id="A0AAW4GK78"/>
<keyword evidence="4" id="KW-1185">Reference proteome</keyword>
<organism evidence="2 5">
    <name type="scientific">Stenotrophomonas lactitubi</name>
    <dbReference type="NCBI Taxonomy" id="2045214"/>
    <lineage>
        <taxon>Bacteria</taxon>
        <taxon>Pseudomonadati</taxon>
        <taxon>Pseudomonadota</taxon>
        <taxon>Gammaproteobacteria</taxon>
        <taxon>Lysobacterales</taxon>
        <taxon>Lysobacteraceae</taxon>
        <taxon>Stenotrophomonas</taxon>
    </lineage>
</organism>
<evidence type="ECO:0000313" key="2">
    <source>
        <dbReference type="EMBL" id="MBM9914590.1"/>
    </source>
</evidence>
<dbReference type="EMBL" id="JAFFTA010000021">
    <property type="protein sequence ID" value="MBM9914590.1"/>
    <property type="molecule type" value="Genomic_DNA"/>
</dbReference>
<evidence type="ECO:0000313" key="5">
    <source>
        <dbReference type="Proteomes" id="UP000784064"/>
    </source>
</evidence>
<keyword evidence="1" id="KW-1133">Transmembrane helix</keyword>
<name>A0AAW4GK78_9GAMM</name>
<reference evidence="2" key="2">
    <citation type="submission" date="2021-01" db="EMBL/GenBank/DDBJ databases">
        <authorList>
            <person name="Yu Y."/>
        </authorList>
    </citation>
    <scope>NUCLEOTIDE SEQUENCE</scope>
    <source>
        <strain evidence="2">As-5</strain>
        <strain evidence="3">As-6</strain>
    </source>
</reference>
<dbReference type="EMBL" id="JAFFTB010000014">
    <property type="protein sequence ID" value="MBM9938440.1"/>
    <property type="molecule type" value="Genomic_DNA"/>
</dbReference>
<proteinExistence type="predicted"/>
<dbReference type="Proteomes" id="UP000784064">
    <property type="component" value="Unassembled WGS sequence"/>
</dbReference>
<comment type="caution">
    <text evidence="2">The sequence shown here is derived from an EMBL/GenBank/DDBJ whole genome shotgun (WGS) entry which is preliminary data.</text>
</comment>
<accession>A0AAW4GK78</accession>